<feature type="compositionally biased region" description="Polar residues" evidence="1">
    <location>
        <begin position="51"/>
        <end position="61"/>
    </location>
</feature>
<reference evidence="2 3" key="1">
    <citation type="submission" date="2016-11" db="EMBL/GenBank/DDBJ databases">
        <title>The macronuclear genome of Stentor coeruleus: a giant cell with tiny introns.</title>
        <authorList>
            <person name="Slabodnick M."/>
            <person name="Ruby J.G."/>
            <person name="Reiff S.B."/>
            <person name="Swart E.C."/>
            <person name="Gosai S."/>
            <person name="Prabakaran S."/>
            <person name="Witkowska E."/>
            <person name="Larue G.E."/>
            <person name="Fisher S."/>
            <person name="Freeman R.M."/>
            <person name="Gunawardena J."/>
            <person name="Chu W."/>
            <person name="Stover N.A."/>
            <person name="Gregory B.D."/>
            <person name="Nowacki M."/>
            <person name="Derisi J."/>
            <person name="Roy S.W."/>
            <person name="Marshall W.F."/>
            <person name="Sood P."/>
        </authorList>
    </citation>
    <scope>NUCLEOTIDE SEQUENCE [LARGE SCALE GENOMIC DNA]</scope>
    <source>
        <strain evidence="2">WM001</strain>
    </source>
</reference>
<evidence type="ECO:0000313" key="3">
    <source>
        <dbReference type="Proteomes" id="UP000187209"/>
    </source>
</evidence>
<feature type="region of interest" description="Disordered" evidence="1">
    <location>
        <begin position="37"/>
        <end position="61"/>
    </location>
</feature>
<protein>
    <submittedName>
        <fullName evidence="2">Uncharacterized protein</fullName>
    </submittedName>
</protein>
<name>A0A1R2BZY7_9CILI</name>
<organism evidence="2 3">
    <name type="scientific">Stentor coeruleus</name>
    <dbReference type="NCBI Taxonomy" id="5963"/>
    <lineage>
        <taxon>Eukaryota</taxon>
        <taxon>Sar</taxon>
        <taxon>Alveolata</taxon>
        <taxon>Ciliophora</taxon>
        <taxon>Postciliodesmatophora</taxon>
        <taxon>Heterotrichea</taxon>
        <taxon>Heterotrichida</taxon>
        <taxon>Stentoridae</taxon>
        <taxon>Stentor</taxon>
    </lineage>
</organism>
<dbReference type="EMBL" id="MPUH01000345">
    <property type="protein sequence ID" value="OMJ82314.1"/>
    <property type="molecule type" value="Genomic_DNA"/>
</dbReference>
<evidence type="ECO:0000256" key="1">
    <source>
        <dbReference type="SAM" id="MobiDB-lite"/>
    </source>
</evidence>
<proteinExistence type="predicted"/>
<accession>A0A1R2BZY7</accession>
<keyword evidence="3" id="KW-1185">Reference proteome</keyword>
<gene>
    <name evidence="2" type="ORF">SteCoe_17029</name>
</gene>
<sequence length="232" mass="26185">MSAKHRRTPSAMPLIGYSPFDEEPAISFTSTLTFDPPSFHASDTRDKDNLKTNSKTTTNAGRLSGRKFFHNHSISSNNEYYSFLSSSTENLVKEMNKLHELSEEDEVSCDEGLENPKFDLNKAVNAIIKAREGFMNKLELKRKDIKCQLASIFSQTGQFVNANCISNQFKYCQNEVSDIDTERRVDSVRCSGDTVEGPGSAYHVDDLSLVKFDTSVENYEKKTKTVKFKGFN</sequence>
<dbReference type="AlphaFoldDB" id="A0A1R2BZY7"/>
<evidence type="ECO:0000313" key="2">
    <source>
        <dbReference type="EMBL" id="OMJ82314.1"/>
    </source>
</evidence>
<comment type="caution">
    <text evidence="2">The sequence shown here is derived from an EMBL/GenBank/DDBJ whole genome shotgun (WGS) entry which is preliminary data.</text>
</comment>
<dbReference type="Proteomes" id="UP000187209">
    <property type="component" value="Unassembled WGS sequence"/>
</dbReference>